<accession>E3ZN64</accession>
<dbReference type="HOGENOM" id="CLU_3352633_0_0_9"/>
<dbReference type="AlphaFoldDB" id="E3ZN64"/>
<protein>
    <submittedName>
        <fullName evidence="1">Uncharacterized protein</fullName>
    </submittedName>
</protein>
<dbReference type="Proteomes" id="UP000004302">
    <property type="component" value="Chromosome"/>
</dbReference>
<sequence>MRKFHFVSNYTKVTFKKGKTSVNEALCNEPPKLDQKS</sequence>
<dbReference type="EMBL" id="ADXJ01000398">
    <property type="protein sequence ID" value="EFS00935.1"/>
    <property type="molecule type" value="Genomic_DNA"/>
</dbReference>
<feature type="non-terminal residue" evidence="1">
    <location>
        <position position="37"/>
    </location>
</feature>
<gene>
    <name evidence="1" type="ORF">NT03LS_0890</name>
</gene>
<comment type="caution">
    <text evidence="1">The sequence shown here is derived from an EMBL/GenBank/DDBJ whole genome shotgun (WGS) entry which is preliminary data.</text>
</comment>
<proteinExistence type="predicted"/>
<reference evidence="1" key="1">
    <citation type="journal article" date="2010" name="Microbiol. Resour. Announc.">
        <title>Comparative genomics of the bacterial genus Listeria: Genome evolution is characterized by limited gene acquisition and limited gene loss.</title>
        <authorList>
            <person name="den Bakker H.C."/>
            <person name="Cummings C.A."/>
            <person name="Ferreira V."/>
            <person name="Vatta P."/>
            <person name="Orsi R.H."/>
            <person name="Degoricija L."/>
            <person name="Barker M."/>
            <person name="Petrauskene O."/>
            <person name="Furtado M.R."/>
            <person name="Wiedmann M."/>
        </authorList>
    </citation>
    <scope>NUCLEOTIDE SEQUENCE [LARGE SCALE GENOMIC DNA]</scope>
    <source>
        <strain evidence="1">FSL N1-067</strain>
    </source>
</reference>
<evidence type="ECO:0000313" key="1">
    <source>
        <dbReference type="EMBL" id="EFS00935.1"/>
    </source>
</evidence>
<organism evidence="1">
    <name type="scientific">Listeria seeligeri FSL N1-067</name>
    <dbReference type="NCBI Taxonomy" id="702453"/>
    <lineage>
        <taxon>Bacteria</taxon>
        <taxon>Bacillati</taxon>
        <taxon>Bacillota</taxon>
        <taxon>Bacilli</taxon>
        <taxon>Bacillales</taxon>
        <taxon>Listeriaceae</taxon>
        <taxon>Listeria</taxon>
    </lineage>
</organism>
<name>E3ZN64_LISSE</name>